<comment type="caution">
    <text evidence="10">The sequence shown here is derived from an EMBL/GenBank/DDBJ whole genome shotgun (WGS) entry which is preliminary data.</text>
</comment>
<feature type="region of interest" description="Disordered" evidence="6">
    <location>
        <begin position="580"/>
        <end position="658"/>
    </location>
</feature>
<evidence type="ECO:0000256" key="4">
    <source>
        <dbReference type="ARBA" id="ARBA00022741"/>
    </source>
</evidence>
<evidence type="ECO:0000256" key="5">
    <source>
        <dbReference type="ARBA" id="ARBA00022840"/>
    </source>
</evidence>
<dbReference type="Proteomes" id="UP000777482">
    <property type="component" value="Unassembled WGS sequence"/>
</dbReference>
<gene>
    <name evidence="10" type="ORF">C6P46_004191</name>
</gene>
<keyword evidence="11" id="KW-1185">Reference proteome</keyword>
<keyword evidence="7" id="KW-0812">Transmembrane</keyword>
<keyword evidence="7" id="KW-0472">Membrane</keyword>
<evidence type="ECO:0000256" key="2">
    <source>
        <dbReference type="ARBA" id="ARBA00022553"/>
    </source>
</evidence>
<keyword evidence="2" id="KW-0597">Phosphoprotein</keyword>
<evidence type="ECO:0000259" key="9">
    <source>
        <dbReference type="Pfam" id="PF21314"/>
    </source>
</evidence>
<keyword evidence="4" id="KW-0547">Nucleotide-binding</keyword>
<keyword evidence="1" id="KW-0880">Kelch repeat</keyword>
<dbReference type="InterPro" id="IPR049328">
    <property type="entry name" value="TM_ErbB1"/>
</dbReference>
<dbReference type="GO" id="GO:0005524">
    <property type="term" value="F:ATP binding"/>
    <property type="evidence" value="ECO:0007669"/>
    <property type="project" value="UniProtKB-KW"/>
</dbReference>
<keyword evidence="7" id="KW-1133">Transmembrane helix</keyword>
<keyword evidence="5" id="KW-0067">ATP-binding</keyword>
<dbReference type="EMBL" id="PUHQ01000039">
    <property type="protein sequence ID" value="KAG0660918.1"/>
    <property type="molecule type" value="Genomic_DNA"/>
</dbReference>
<evidence type="ECO:0000256" key="6">
    <source>
        <dbReference type="SAM" id="MobiDB-lite"/>
    </source>
</evidence>
<evidence type="ECO:0000313" key="11">
    <source>
        <dbReference type="Proteomes" id="UP000777482"/>
    </source>
</evidence>
<sequence length="682" mass="70686">MKRQRTTSARHPSATAATRWTTKCTAFAILLAATSVSGQSQPQPTPCFRWSGQVAIANAPGQAPGQDVNASTLWYYGGQAMTSQGQTNNLWTNALVALPLDQDWQTGTPPLKLVEPDTGNYTYPPAVALGALWASADGNRLYSWGGQFQDTPSLDPPPARTFMYDIQKGEWSVVQTQGDDIGTAAEGQPAIVPLLGEGGDNIAYLYARVLSANADSYGHQDDHTTEGWSNQIARIYLNSMVQFDLGSHTFTNITSYSSQAHTSNSSTPETSPISRADGTLSYVPGLGTDGKGILVSIGGATATQYVEDGSVLDIYDIGAGGWTRQSTLGDRIGSRVNHCAVRASAKVHGVETHHIITYGGQDINQTDRDSAIYILTIQGNDYTWTAVDNLPGQPTGRAGHQCVLDGNQLVVIGGLTTGDVICEQPGVFVSPFHGDGLACSTDRLNSSLTASLSQVLNISSMAWQTSYRANTVFSTPELVAQVAGGIGTGFSSSGSGSTTGGTGADDPDTSGSSGGGGSDSGGNSGGGGGGGNGMQTGDGGGGGGSNTGAIAGGVVGGVVGAAAIAAFIFFAYRRRNQKRKAEAQEEKRKLGPGGGMLGGRTNSDSSTGRDDLSHEKFSHRDSVASAFPPYGGFDARRGSGSIGHPLGPASDDVEEETRGLETFFSSGLAPRRELRVVNADED</sequence>
<dbReference type="SUPFAM" id="SSF50965">
    <property type="entry name" value="Galactose oxidase, central domain"/>
    <property type="match status" value="1"/>
</dbReference>
<dbReference type="Gene3D" id="2.120.10.80">
    <property type="entry name" value="Kelch-type beta propeller"/>
    <property type="match status" value="1"/>
</dbReference>
<feature type="compositionally biased region" description="Basic and acidic residues" evidence="6">
    <location>
        <begin position="580"/>
        <end position="589"/>
    </location>
</feature>
<evidence type="ECO:0000256" key="8">
    <source>
        <dbReference type="SAM" id="SignalP"/>
    </source>
</evidence>
<dbReference type="Pfam" id="PF21314">
    <property type="entry name" value="TM_ErbB1"/>
    <property type="match status" value="1"/>
</dbReference>
<feature type="compositionally biased region" description="Gly residues" evidence="6">
    <location>
        <begin position="512"/>
        <end position="540"/>
    </location>
</feature>
<dbReference type="InterPro" id="IPR052124">
    <property type="entry name" value="Rab9_kelch_effector"/>
</dbReference>
<feature type="chain" id="PRO_5040404100" description="Epidermal growth factor receptor-like transmembrane-juxtamembrane segment domain-containing protein" evidence="8">
    <location>
        <begin position="39"/>
        <end position="682"/>
    </location>
</feature>
<dbReference type="OrthoDB" id="10251809at2759"/>
<keyword evidence="3" id="KW-0677">Repeat</keyword>
<feature type="compositionally biased region" description="Basic and acidic residues" evidence="6">
    <location>
        <begin position="607"/>
        <end position="622"/>
    </location>
</feature>
<dbReference type="PANTHER" id="PTHR46647:SF1">
    <property type="entry name" value="RAB9 EFFECTOR PROTEIN WITH KELCH MOTIFS"/>
    <property type="match status" value="1"/>
</dbReference>
<feature type="domain" description="Epidermal growth factor receptor-like transmembrane-juxtamembrane segment" evidence="9">
    <location>
        <begin position="550"/>
        <end position="580"/>
    </location>
</feature>
<reference evidence="10 11" key="1">
    <citation type="submission" date="2020-11" db="EMBL/GenBank/DDBJ databases">
        <title>Kefir isolates.</title>
        <authorList>
            <person name="Marcisauskas S."/>
            <person name="Kim Y."/>
            <person name="Blasche S."/>
        </authorList>
    </citation>
    <scope>NUCLEOTIDE SEQUENCE [LARGE SCALE GENOMIC DNA]</scope>
    <source>
        <strain evidence="10 11">KR</strain>
    </source>
</reference>
<dbReference type="InterPro" id="IPR015915">
    <property type="entry name" value="Kelch-typ_b-propeller"/>
</dbReference>
<feature type="signal peptide" evidence="8">
    <location>
        <begin position="1"/>
        <end position="38"/>
    </location>
</feature>
<evidence type="ECO:0000256" key="3">
    <source>
        <dbReference type="ARBA" id="ARBA00022737"/>
    </source>
</evidence>
<feature type="region of interest" description="Disordered" evidence="6">
    <location>
        <begin position="490"/>
        <end position="540"/>
    </location>
</feature>
<feature type="transmembrane region" description="Helical" evidence="7">
    <location>
        <begin position="550"/>
        <end position="572"/>
    </location>
</feature>
<name>A0A9P7B6E1_RHOMI</name>
<organism evidence="10 11">
    <name type="scientific">Rhodotorula mucilaginosa</name>
    <name type="common">Yeast</name>
    <name type="synonym">Rhodotorula rubra</name>
    <dbReference type="NCBI Taxonomy" id="5537"/>
    <lineage>
        <taxon>Eukaryota</taxon>
        <taxon>Fungi</taxon>
        <taxon>Dikarya</taxon>
        <taxon>Basidiomycota</taxon>
        <taxon>Pucciniomycotina</taxon>
        <taxon>Microbotryomycetes</taxon>
        <taxon>Sporidiobolales</taxon>
        <taxon>Sporidiobolaceae</taxon>
        <taxon>Rhodotorula</taxon>
    </lineage>
</organism>
<proteinExistence type="predicted"/>
<dbReference type="PANTHER" id="PTHR46647">
    <property type="entry name" value="RAB9 EFFECTOR PROTEIN WITH KELCH MOTIFS"/>
    <property type="match status" value="1"/>
</dbReference>
<dbReference type="AlphaFoldDB" id="A0A9P7B6E1"/>
<keyword evidence="8" id="KW-0732">Signal</keyword>
<dbReference type="InterPro" id="IPR011043">
    <property type="entry name" value="Gal_Oxase/kelch_b-propeller"/>
</dbReference>
<protein>
    <recommendedName>
        <fullName evidence="9">Epidermal growth factor receptor-like transmembrane-juxtamembrane segment domain-containing protein</fullName>
    </recommendedName>
</protein>
<accession>A0A9P7B6E1</accession>
<evidence type="ECO:0000256" key="7">
    <source>
        <dbReference type="SAM" id="Phobius"/>
    </source>
</evidence>
<evidence type="ECO:0000256" key="1">
    <source>
        <dbReference type="ARBA" id="ARBA00022441"/>
    </source>
</evidence>
<evidence type="ECO:0000313" key="10">
    <source>
        <dbReference type="EMBL" id="KAG0660918.1"/>
    </source>
</evidence>